<keyword evidence="7" id="KW-0862">Zinc</keyword>
<dbReference type="InterPro" id="IPR007115">
    <property type="entry name" value="6-PTP_synth/QueD"/>
</dbReference>
<dbReference type="GO" id="GO:0046872">
    <property type="term" value="F:metal ion binding"/>
    <property type="evidence" value="ECO:0007669"/>
    <property type="project" value="UniProtKB-KW"/>
</dbReference>
<dbReference type="Pfam" id="PF01242">
    <property type="entry name" value="PTPS"/>
    <property type="match status" value="1"/>
</dbReference>
<gene>
    <name evidence="11" type="ORF">SAMN05216184_10469</name>
</gene>
<evidence type="ECO:0000256" key="6">
    <source>
        <dbReference type="ARBA" id="ARBA00022723"/>
    </source>
</evidence>
<dbReference type="AlphaFoldDB" id="A0A2Y9A780"/>
<evidence type="ECO:0000313" key="12">
    <source>
        <dbReference type="Proteomes" id="UP000250222"/>
    </source>
</evidence>
<name>A0A2Y9A780_9MICO</name>
<dbReference type="InterPro" id="IPR038418">
    <property type="entry name" value="6-PTP_synth/QueD_sf"/>
</dbReference>
<protein>
    <recommendedName>
        <fullName evidence="5">6-carboxy-5,6,7,8-tetrahydropterin synthase</fullName>
        <ecNumber evidence="4">4.1.2.50</ecNumber>
    </recommendedName>
    <alternativeName>
        <fullName evidence="9">Queuosine biosynthesis protein QueD</fullName>
    </alternativeName>
</protein>
<keyword evidence="6" id="KW-0479">Metal-binding</keyword>
<keyword evidence="12" id="KW-1185">Reference proteome</keyword>
<dbReference type="GO" id="GO:0070497">
    <property type="term" value="F:6-carboxytetrahydropterin synthase activity"/>
    <property type="evidence" value="ECO:0007669"/>
    <property type="project" value="UniProtKB-EC"/>
</dbReference>
<evidence type="ECO:0000256" key="3">
    <source>
        <dbReference type="ARBA" id="ARBA00008900"/>
    </source>
</evidence>
<comment type="pathway">
    <text evidence="2">Purine metabolism; 7-cyano-7-deazaguanine biosynthesis.</text>
</comment>
<proteinExistence type="inferred from homology"/>
<dbReference type="OrthoDB" id="9787853at2"/>
<dbReference type="Gene3D" id="3.30.479.10">
    <property type="entry name" value="6-pyruvoyl tetrahydropterin synthase/QueD"/>
    <property type="match status" value="1"/>
</dbReference>
<dbReference type="Proteomes" id="UP000250222">
    <property type="component" value="Unassembled WGS sequence"/>
</dbReference>
<dbReference type="PANTHER" id="PTHR12589">
    <property type="entry name" value="PYRUVOYL TETRAHYDROBIOPTERIN SYNTHASE"/>
    <property type="match status" value="1"/>
</dbReference>
<evidence type="ECO:0000256" key="4">
    <source>
        <dbReference type="ARBA" id="ARBA00012982"/>
    </source>
</evidence>
<dbReference type="UniPathway" id="UPA00391"/>
<accession>A0A2Y9A780</accession>
<comment type="cofactor">
    <cofactor evidence="1">
        <name>Zn(2+)</name>
        <dbReference type="ChEBI" id="CHEBI:29105"/>
    </cofactor>
</comment>
<evidence type="ECO:0000256" key="7">
    <source>
        <dbReference type="ARBA" id="ARBA00022833"/>
    </source>
</evidence>
<sequence length="128" mass="14213">MFSVTVRDHMMVAHSLPDPFFGPAQGLHGVTYVVELTFYRPELDEHGVVIDIGAATERLAEVTGELRYRNLDDLEVFAGTVTTTEVVARHVAHRVVEGLDTAPFTAVEVTLHEHPDAWATYRLDLTSP</sequence>
<dbReference type="SUPFAM" id="SSF55620">
    <property type="entry name" value="Tetrahydrobiopterin biosynthesis enzymes-like"/>
    <property type="match status" value="1"/>
</dbReference>
<comment type="catalytic activity">
    <reaction evidence="10">
        <text>7,8-dihydroneopterin 3'-triphosphate + H2O = 6-carboxy-5,6,7,8-tetrahydropterin + triphosphate + acetaldehyde + 2 H(+)</text>
        <dbReference type="Rhea" id="RHEA:27966"/>
        <dbReference type="ChEBI" id="CHEBI:15343"/>
        <dbReference type="ChEBI" id="CHEBI:15377"/>
        <dbReference type="ChEBI" id="CHEBI:15378"/>
        <dbReference type="ChEBI" id="CHEBI:18036"/>
        <dbReference type="ChEBI" id="CHEBI:58462"/>
        <dbReference type="ChEBI" id="CHEBI:61032"/>
        <dbReference type="EC" id="4.1.2.50"/>
    </reaction>
</comment>
<evidence type="ECO:0000313" key="11">
    <source>
        <dbReference type="EMBL" id="SSA40200.1"/>
    </source>
</evidence>
<evidence type="ECO:0000256" key="1">
    <source>
        <dbReference type="ARBA" id="ARBA00001947"/>
    </source>
</evidence>
<evidence type="ECO:0000256" key="9">
    <source>
        <dbReference type="ARBA" id="ARBA00031449"/>
    </source>
</evidence>
<dbReference type="EMBL" id="UETB01000004">
    <property type="protein sequence ID" value="SSA40200.1"/>
    <property type="molecule type" value="Genomic_DNA"/>
</dbReference>
<dbReference type="RefSeq" id="WP_110852004.1">
    <property type="nucleotide sequence ID" value="NZ_QKLZ01000004.1"/>
</dbReference>
<keyword evidence="8" id="KW-0456">Lyase</keyword>
<organism evidence="11 12">
    <name type="scientific">Georgenia satyanarayanai</name>
    <dbReference type="NCBI Taxonomy" id="860221"/>
    <lineage>
        <taxon>Bacteria</taxon>
        <taxon>Bacillati</taxon>
        <taxon>Actinomycetota</taxon>
        <taxon>Actinomycetes</taxon>
        <taxon>Micrococcales</taxon>
        <taxon>Bogoriellaceae</taxon>
        <taxon>Georgenia</taxon>
    </lineage>
</organism>
<evidence type="ECO:0000256" key="5">
    <source>
        <dbReference type="ARBA" id="ARBA00018141"/>
    </source>
</evidence>
<evidence type="ECO:0000256" key="2">
    <source>
        <dbReference type="ARBA" id="ARBA00005061"/>
    </source>
</evidence>
<reference evidence="11 12" key="1">
    <citation type="submission" date="2016-10" db="EMBL/GenBank/DDBJ databases">
        <authorList>
            <person name="Cai Z."/>
        </authorList>
    </citation>
    <scope>NUCLEOTIDE SEQUENCE [LARGE SCALE GENOMIC DNA]</scope>
    <source>
        <strain evidence="11 12">CGMCC 1.10826</strain>
    </source>
</reference>
<comment type="similarity">
    <text evidence="3">Belongs to the PTPS family. QueD subfamily.</text>
</comment>
<dbReference type="EC" id="4.1.2.50" evidence="4"/>
<evidence type="ECO:0000256" key="10">
    <source>
        <dbReference type="ARBA" id="ARBA00048807"/>
    </source>
</evidence>
<dbReference type="PANTHER" id="PTHR12589:SF7">
    <property type="entry name" value="6-PYRUVOYL TETRAHYDROBIOPTERIN SYNTHASE"/>
    <property type="match status" value="1"/>
</dbReference>
<evidence type="ECO:0000256" key="8">
    <source>
        <dbReference type="ARBA" id="ARBA00023239"/>
    </source>
</evidence>